<comment type="similarity">
    <text evidence="1 6 10">Belongs to the adenosylhomocysteinase family.</text>
</comment>
<feature type="binding site" evidence="6 8">
    <location>
        <begin position="300"/>
        <end position="302"/>
    </location>
    <ligand>
        <name>NAD(+)</name>
        <dbReference type="ChEBI" id="CHEBI:57540"/>
    </ligand>
</feature>
<feature type="binding site" evidence="8">
    <location>
        <position position="354"/>
    </location>
    <ligand>
        <name>NAD(+)</name>
        <dbReference type="ChEBI" id="CHEBI:57540"/>
    </ligand>
</feature>
<dbReference type="Gene3D" id="3.40.50.1480">
    <property type="entry name" value="Adenosylhomocysteinase-like"/>
    <property type="match status" value="3"/>
</dbReference>
<evidence type="ECO:0000256" key="6">
    <source>
        <dbReference type="HAMAP-Rule" id="MF_00563"/>
    </source>
</evidence>
<feature type="binding site" evidence="6 7">
    <location>
        <position position="187"/>
    </location>
    <ligand>
        <name>substrate</name>
    </ligand>
</feature>
<dbReference type="NCBIfam" id="TIGR00936">
    <property type="entry name" value="ahcY"/>
    <property type="match status" value="1"/>
</dbReference>
<dbReference type="Pfam" id="PF05221">
    <property type="entry name" value="AdoHcyase"/>
    <property type="match status" value="2"/>
</dbReference>
<dbReference type="FunFam" id="3.40.50.1480:FF:000004">
    <property type="entry name" value="Adenosylhomocysteinase"/>
    <property type="match status" value="1"/>
</dbReference>
<name>A0A1G7VWL8_9FLAO</name>
<dbReference type="InterPro" id="IPR015878">
    <property type="entry name" value="Ado_hCys_hydrolase_NAD-bd"/>
</dbReference>
<feature type="binding site" evidence="8">
    <location>
        <begin position="223"/>
        <end position="228"/>
    </location>
    <ligand>
        <name>NAD(+)</name>
        <dbReference type="ChEBI" id="CHEBI:57540"/>
    </ligand>
</feature>
<keyword evidence="2 6" id="KW-0963">Cytoplasm</keyword>
<reference evidence="13" key="1">
    <citation type="submission" date="2016-10" db="EMBL/GenBank/DDBJ databases">
        <authorList>
            <person name="Varghese N."/>
            <person name="Submissions S."/>
        </authorList>
    </citation>
    <scope>NUCLEOTIDE SEQUENCE [LARGE SCALE GENOMIC DNA]</scope>
    <source>
        <strain evidence="13">CGMCC 1.2747</strain>
    </source>
</reference>
<comment type="catalytic activity">
    <reaction evidence="6 9">
        <text>S-adenosyl-L-homocysteine + H2O = L-homocysteine + adenosine</text>
        <dbReference type="Rhea" id="RHEA:21708"/>
        <dbReference type="ChEBI" id="CHEBI:15377"/>
        <dbReference type="ChEBI" id="CHEBI:16335"/>
        <dbReference type="ChEBI" id="CHEBI:57856"/>
        <dbReference type="ChEBI" id="CHEBI:58199"/>
        <dbReference type="EC" id="3.13.2.1"/>
    </reaction>
</comment>
<dbReference type="InterPro" id="IPR036291">
    <property type="entry name" value="NAD(P)-bd_dom_sf"/>
</dbReference>
<dbReference type="PIRSF" id="PIRSF001109">
    <property type="entry name" value="Ad_hcy_hydrolase"/>
    <property type="match status" value="1"/>
</dbReference>
<dbReference type="SUPFAM" id="SSF51735">
    <property type="entry name" value="NAD(P)-binding Rossmann-fold domains"/>
    <property type="match status" value="1"/>
</dbReference>
<evidence type="ECO:0000256" key="9">
    <source>
        <dbReference type="RuleBase" id="RU000548"/>
    </source>
</evidence>
<evidence type="ECO:0000256" key="2">
    <source>
        <dbReference type="ARBA" id="ARBA00022490"/>
    </source>
</evidence>
<dbReference type="SMART" id="SM00997">
    <property type="entry name" value="AdoHcyase_NAD"/>
    <property type="match status" value="1"/>
</dbReference>
<gene>
    <name evidence="6" type="primary">ahcY</name>
    <name evidence="12" type="ORF">SAMN04488062_101220</name>
</gene>
<keyword evidence="4 6" id="KW-0378">Hydrolase</keyword>
<dbReference type="GO" id="GO:0004013">
    <property type="term" value="F:adenosylhomocysteinase activity"/>
    <property type="evidence" value="ECO:0007669"/>
    <property type="project" value="UniProtKB-UniRule"/>
</dbReference>
<proteinExistence type="inferred from homology"/>
<feature type="binding site" evidence="6">
    <location>
        <begin position="221"/>
        <end position="226"/>
    </location>
    <ligand>
        <name>NAD(+)</name>
        <dbReference type="ChEBI" id="CHEBI:57540"/>
    </ligand>
</feature>
<keyword evidence="3 6" id="KW-0554">One-carbon metabolism</keyword>
<evidence type="ECO:0000256" key="5">
    <source>
        <dbReference type="ARBA" id="ARBA00023027"/>
    </source>
</evidence>
<dbReference type="PANTHER" id="PTHR23420:SF0">
    <property type="entry name" value="ADENOSYLHOMOCYSTEINASE"/>
    <property type="match status" value="1"/>
</dbReference>
<keyword evidence="13" id="KW-1185">Reference proteome</keyword>
<feature type="binding site" evidence="6 7">
    <location>
        <position position="191"/>
    </location>
    <ligand>
        <name>substrate</name>
    </ligand>
</feature>
<organism evidence="12 13">
    <name type="scientific">Flavobacterium omnivorum</name>
    <dbReference type="NCBI Taxonomy" id="178355"/>
    <lineage>
        <taxon>Bacteria</taxon>
        <taxon>Pseudomonadati</taxon>
        <taxon>Bacteroidota</taxon>
        <taxon>Flavobacteriia</taxon>
        <taxon>Flavobacteriales</taxon>
        <taxon>Flavobacteriaceae</taxon>
        <taxon>Flavobacterium</taxon>
    </lineage>
</organism>
<dbReference type="GO" id="GO:0033353">
    <property type="term" value="P:S-adenosylmethionine cycle"/>
    <property type="evidence" value="ECO:0007669"/>
    <property type="project" value="TreeGrafter"/>
</dbReference>
<comment type="cofactor">
    <cofactor evidence="6 8 9">
        <name>NAD(+)</name>
        <dbReference type="ChEBI" id="CHEBI:57540"/>
    </cofactor>
    <text evidence="6 8 9">Binds 1 NAD(+) per subunit.</text>
</comment>
<dbReference type="GO" id="GO:0006730">
    <property type="term" value="P:one-carbon metabolic process"/>
    <property type="evidence" value="ECO:0007669"/>
    <property type="project" value="UniProtKB-UniRule"/>
</dbReference>
<comment type="function">
    <text evidence="6">May play a key role in the regulation of the intracellular concentration of adenosylhomocysteine.</text>
</comment>
<protein>
    <recommendedName>
        <fullName evidence="6">Adenosylhomocysteinase</fullName>
        <ecNumber evidence="6">3.13.2.1</ecNumber>
    </recommendedName>
    <alternativeName>
        <fullName evidence="6">S-adenosyl-L-homocysteine hydrolase</fullName>
        <shortName evidence="6">AdoHcyase</shortName>
    </alternativeName>
</protein>
<evidence type="ECO:0000256" key="3">
    <source>
        <dbReference type="ARBA" id="ARBA00022563"/>
    </source>
</evidence>
<dbReference type="Gene3D" id="3.40.50.720">
    <property type="entry name" value="NAD(P)-binding Rossmann-like Domain"/>
    <property type="match status" value="1"/>
</dbReference>
<evidence type="ECO:0000313" key="13">
    <source>
        <dbReference type="Proteomes" id="UP000199274"/>
    </source>
</evidence>
<dbReference type="InterPro" id="IPR042172">
    <property type="entry name" value="Adenosylhomocyst_ase-like_sf"/>
</dbReference>
<evidence type="ECO:0000259" key="11">
    <source>
        <dbReference type="SMART" id="SM00997"/>
    </source>
</evidence>
<feature type="binding site" evidence="6 8">
    <location>
        <position position="347"/>
    </location>
    <ligand>
        <name>NAD(+)</name>
        <dbReference type="ChEBI" id="CHEBI:57540"/>
    </ligand>
</feature>
<dbReference type="InterPro" id="IPR000043">
    <property type="entry name" value="Adenosylhomocysteinase-like"/>
</dbReference>
<feature type="binding site" evidence="6 8">
    <location>
        <begin position="158"/>
        <end position="160"/>
    </location>
    <ligand>
        <name>NAD(+)</name>
        <dbReference type="ChEBI" id="CHEBI:57540"/>
    </ligand>
</feature>
<dbReference type="PROSITE" id="PS00739">
    <property type="entry name" value="ADOHCYASE_2"/>
    <property type="match status" value="1"/>
</dbReference>
<dbReference type="Pfam" id="PF00670">
    <property type="entry name" value="AdoHcyase_NAD"/>
    <property type="match status" value="1"/>
</dbReference>
<dbReference type="STRING" id="178355.SAMN04488062_101220"/>
<sequence length="433" mass="47342">MPFVAFKVKDISLAAWGRKEIELAEAEMPGLMALRAEYKNEQPLAGSRIAGCLHMTIQTAVLIETLIALGAEVTWSSCNIFSTQDQAAAAIAAAGIQVYAWKGLNEEDFDWCIEQTLFFGEDRKPLNMILDDGGDLTNMVIDRYPELVAGIKGLSEETTTGVHRLYERVKAGTLPMPAINVNDSVTKSKFDNKYGCKESAVDAVRRATDIMLAAKRVIVCGYGDVGKGTAASFRGAGSIVTVTEIDPICALQAAMDGFEVKKLDTVIATADIIITTTGNKDIVLGSHFEKMKDKTIVCNIGHFDNEIDMAWLNANHGASKVEIKPQVDKYTIAGNDIILLAEGRLVNLGCATGHPSFVMSNSFTNQTLAQIELWKNSAAYNNDVYMLPKHLDEKVAMLHLAKLGVELETLRSDQADYIGVPVEGPFKPEYYRY</sequence>
<comment type="pathway">
    <text evidence="6 9">Amino-acid biosynthesis; L-homocysteine biosynthesis; L-homocysteine from S-adenosyl-L-homocysteine: step 1/1.</text>
</comment>
<dbReference type="SMART" id="SM00996">
    <property type="entry name" value="AdoHcyase"/>
    <property type="match status" value="1"/>
</dbReference>
<feature type="binding site" evidence="6">
    <location>
        <position position="192"/>
    </location>
    <ligand>
        <name>NAD(+)</name>
        <dbReference type="ChEBI" id="CHEBI:57540"/>
    </ligand>
</feature>
<feature type="binding site" evidence="6 7">
    <location>
        <position position="56"/>
    </location>
    <ligand>
        <name>substrate</name>
    </ligand>
</feature>
<comment type="subcellular location">
    <subcellularLocation>
        <location evidence="6">Cytoplasm</location>
    </subcellularLocation>
</comment>
<dbReference type="PANTHER" id="PTHR23420">
    <property type="entry name" value="ADENOSYLHOMOCYSTEINASE"/>
    <property type="match status" value="1"/>
</dbReference>
<dbReference type="AlphaFoldDB" id="A0A1G7VWL8"/>
<dbReference type="SUPFAM" id="SSF52283">
    <property type="entry name" value="Formate/glycerate dehydrogenase catalytic domain-like"/>
    <property type="match status" value="1"/>
</dbReference>
<evidence type="ECO:0000256" key="4">
    <source>
        <dbReference type="ARBA" id="ARBA00022801"/>
    </source>
</evidence>
<evidence type="ECO:0000313" key="12">
    <source>
        <dbReference type="EMBL" id="SDG64214.1"/>
    </source>
</evidence>
<evidence type="ECO:0000256" key="7">
    <source>
        <dbReference type="PIRSR" id="PIRSR001109-1"/>
    </source>
</evidence>
<feature type="binding site" evidence="6 7">
    <location>
        <position position="132"/>
    </location>
    <ligand>
        <name>substrate</name>
    </ligand>
</feature>
<evidence type="ECO:0000256" key="1">
    <source>
        <dbReference type="ARBA" id="ARBA00007122"/>
    </source>
</evidence>
<keyword evidence="5 6" id="KW-0520">NAD</keyword>
<feature type="binding site" evidence="6 7">
    <location>
        <position position="157"/>
    </location>
    <ligand>
        <name>substrate</name>
    </ligand>
</feature>
<dbReference type="InterPro" id="IPR020082">
    <property type="entry name" value="S-Ado-L-homoCys_hydrolase_CS"/>
</dbReference>
<accession>A0A1G7VWL8</accession>
<dbReference type="FunFam" id="3.40.50.720:FF:000004">
    <property type="entry name" value="Adenosylhomocysteinase"/>
    <property type="match status" value="1"/>
</dbReference>
<dbReference type="UniPathway" id="UPA00314">
    <property type="reaction ID" value="UER00076"/>
</dbReference>
<dbReference type="NCBIfam" id="NF004005">
    <property type="entry name" value="PRK05476.2-3"/>
    <property type="match status" value="1"/>
</dbReference>
<evidence type="ECO:0000256" key="8">
    <source>
        <dbReference type="PIRSR" id="PIRSR001109-2"/>
    </source>
</evidence>
<dbReference type="CDD" id="cd00401">
    <property type="entry name" value="SAHH"/>
    <property type="match status" value="1"/>
</dbReference>
<dbReference type="EMBL" id="FNDB01000001">
    <property type="protein sequence ID" value="SDG64214.1"/>
    <property type="molecule type" value="Genomic_DNA"/>
</dbReference>
<feature type="binding site" evidence="6 8">
    <location>
        <position position="244"/>
    </location>
    <ligand>
        <name>NAD(+)</name>
        <dbReference type="ChEBI" id="CHEBI:57540"/>
    </ligand>
</feature>
<evidence type="ECO:0000256" key="10">
    <source>
        <dbReference type="RuleBase" id="RU004166"/>
    </source>
</evidence>
<dbReference type="GO" id="GO:0071269">
    <property type="term" value="P:L-homocysteine biosynthetic process"/>
    <property type="evidence" value="ECO:0007669"/>
    <property type="project" value="UniProtKB-UniRule"/>
</dbReference>
<dbReference type="EC" id="3.13.2.1" evidence="6"/>
<feature type="binding site" evidence="6">
    <location>
        <position position="279"/>
    </location>
    <ligand>
        <name>NAD(+)</name>
        <dbReference type="ChEBI" id="CHEBI:57540"/>
    </ligand>
</feature>
<dbReference type="GO" id="GO:0005829">
    <property type="term" value="C:cytosol"/>
    <property type="evidence" value="ECO:0007669"/>
    <property type="project" value="TreeGrafter"/>
</dbReference>
<dbReference type="Proteomes" id="UP000199274">
    <property type="component" value="Unassembled WGS sequence"/>
</dbReference>
<dbReference type="HAMAP" id="MF_00563">
    <property type="entry name" value="AdoHcyase"/>
    <property type="match status" value="1"/>
</dbReference>
<dbReference type="PROSITE" id="PS00738">
    <property type="entry name" value="ADOHCYASE_1"/>
    <property type="match status" value="1"/>
</dbReference>
<feature type="domain" description="S-adenosyl-L-homocysteine hydrolase NAD binding" evidence="11">
    <location>
        <begin position="192"/>
        <end position="353"/>
    </location>
</feature>